<dbReference type="PANTHER" id="PTHR37834:SF2">
    <property type="entry name" value="ESTERASE, SGNH HYDROLASE-TYPE"/>
    <property type="match status" value="1"/>
</dbReference>
<organism evidence="3 4">
    <name type="scientific">Labilithrix luteola</name>
    <dbReference type="NCBI Taxonomy" id="1391654"/>
    <lineage>
        <taxon>Bacteria</taxon>
        <taxon>Pseudomonadati</taxon>
        <taxon>Myxococcota</taxon>
        <taxon>Polyangia</taxon>
        <taxon>Polyangiales</taxon>
        <taxon>Labilitrichaceae</taxon>
        <taxon>Labilithrix</taxon>
    </lineage>
</organism>
<feature type="domain" description="Carbohydrate esterase 2 N-terminal" evidence="2">
    <location>
        <begin position="18"/>
        <end position="127"/>
    </location>
</feature>
<protein>
    <submittedName>
        <fullName evidence="3">Endoglucanase E</fullName>
    </submittedName>
</protein>
<evidence type="ECO:0000313" key="4">
    <source>
        <dbReference type="Proteomes" id="UP000064967"/>
    </source>
</evidence>
<dbReference type="Gene3D" id="3.40.50.1110">
    <property type="entry name" value="SGNH hydrolase"/>
    <property type="match status" value="1"/>
</dbReference>
<sequence length="361" mass="39465">MPPTTEPPEDPGPPAIRFIGRFDERDTTGPICGWPGCRAIANFEGTTVSVKFKEQAIQYGPSVWEYSIDDGAWQTLPLADGPGDYTLASNLPQGKHKVEVYKVSEAQNGVTQFLGFDFHGGTLAPPPLHQKRKLEIVGDSDVAGFGYNGAITGSCLPGPDWAAALENYRLAWGERLSQKLNAEMNSTVFSGKGFYYNIWRPDLETIGVLYPRSNPEDPTSVFDLTKFTPDVVVVSIGGNDYNIGQPEDFGAAPLAGFTQKADEMTTMLRQNYPQAHIFLMAYAVLTDEYPPGRGRRTNVVTALTTVTQQHNAAGDSRVYYVAPSEAVASELTACDGHGGPEYHERIAVYMAEEIAKRTGWQ</sequence>
<dbReference type="GO" id="GO:0016788">
    <property type="term" value="F:hydrolase activity, acting on ester bonds"/>
    <property type="evidence" value="ECO:0007669"/>
    <property type="project" value="UniProtKB-ARBA"/>
</dbReference>
<gene>
    <name evidence="3" type="ORF">AKJ09_03275</name>
</gene>
<dbReference type="STRING" id="1391654.AKJ09_03275"/>
<dbReference type="AlphaFoldDB" id="A0A0K1PT98"/>
<dbReference type="InterPro" id="IPR036514">
    <property type="entry name" value="SGNH_hydro_sf"/>
</dbReference>
<reference evidence="3 4" key="1">
    <citation type="submission" date="2015-08" db="EMBL/GenBank/DDBJ databases">
        <authorList>
            <person name="Babu N.S."/>
            <person name="Beckwith C.J."/>
            <person name="Beseler K.G."/>
            <person name="Brison A."/>
            <person name="Carone J.V."/>
            <person name="Caskin T.P."/>
            <person name="Diamond M."/>
            <person name="Durham M.E."/>
            <person name="Foxe J.M."/>
            <person name="Go M."/>
            <person name="Henderson B.A."/>
            <person name="Jones I.B."/>
            <person name="McGettigan J.A."/>
            <person name="Micheletti S.J."/>
            <person name="Nasrallah M.E."/>
            <person name="Ortiz D."/>
            <person name="Piller C.R."/>
            <person name="Privatt S.R."/>
            <person name="Schneider S.L."/>
            <person name="Sharp S."/>
            <person name="Smith T.C."/>
            <person name="Stanton J.D."/>
            <person name="Ullery H.E."/>
            <person name="Wilson R.J."/>
            <person name="Serrano M.G."/>
            <person name="Buck G."/>
            <person name="Lee V."/>
            <person name="Wang Y."/>
            <person name="Carvalho R."/>
            <person name="Voegtly L."/>
            <person name="Shi R."/>
            <person name="Duckworth R."/>
            <person name="Johnson A."/>
            <person name="Loviza R."/>
            <person name="Walstead R."/>
            <person name="Shah Z."/>
            <person name="Kiflezghi M."/>
            <person name="Wade K."/>
            <person name="Ball S.L."/>
            <person name="Bradley K.W."/>
            <person name="Asai D.J."/>
            <person name="Bowman C.A."/>
            <person name="Russell D.A."/>
            <person name="Pope W.H."/>
            <person name="Jacobs-Sera D."/>
            <person name="Hendrix R.W."/>
            <person name="Hatfull G.F."/>
        </authorList>
    </citation>
    <scope>NUCLEOTIDE SEQUENCE [LARGE SCALE GENOMIC DNA]</scope>
    <source>
        <strain evidence="3 4">DSM 27648</strain>
    </source>
</reference>
<evidence type="ECO:0000259" key="1">
    <source>
        <dbReference type="Pfam" id="PF13472"/>
    </source>
</evidence>
<evidence type="ECO:0000313" key="3">
    <source>
        <dbReference type="EMBL" id="AKU96611.1"/>
    </source>
</evidence>
<dbReference type="KEGG" id="llu:AKJ09_03275"/>
<dbReference type="Gene3D" id="2.60.120.260">
    <property type="entry name" value="Galactose-binding domain-like"/>
    <property type="match status" value="1"/>
</dbReference>
<accession>A0A0K1PT98</accession>
<dbReference type="EMBL" id="CP012333">
    <property type="protein sequence ID" value="AKU96611.1"/>
    <property type="molecule type" value="Genomic_DNA"/>
</dbReference>
<name>A0A0K1PT98_9BACT</name>
<dbReference type="InterPro" id="IPR052762">
    <property type="entry name" value="PCW_deacetylase/CE"/>
</dbReference>
<dbReference type="Pfam" id="PF17996">
    <property type="entry name" value="CE2_N"/>
    <property type="match status" value="1"/>
</dbReference>
<dbReference type="SUPFAM" id="SSF52266">
    <property type="entry name" value="SGNH hydrolase"/>
    <property type="match status" value="1"/>
</dbReference>
<dbReference type="Pfam" id="PF13472">
    <property type="entry name" value="Lipase_GDSL_2"/>
    <property type="match status" value="1"/>
</dbReference>
<dbReference type="PANTHER" id="PTHR37834">
    <property type="entry name" value="GDSL-LIKE LIPASE/ACYLHYDROLASE DOMAIN PROTEIN (AFU_ORTHOLOGUE AFUA_2G00620)"/>
    <property type="match status" value="1"/>
</dbReference>
<dbReference type="PATRIC" id="fig|1391654.3.peg.3311"/>
<proteinExistence type="predicted"/>
<keyword evidence="4" id="KW-1185">Reference proteome</keyword>
<dbReference type="InterPro" id="IPR040794">
    <property type="entry name" value="CE2_N"/>
</dbReference>
<dbReference type="InterPro" id="IPR013830">
    <property type="entry name" value="SGNH_hydro"/>
</dbReference>
<evidence type="ECO:0000259" key="2">
    <source>
        <dbReference type="Pfam" id="PF17996"/>
    </source>
</evidence>
<dbReference type="Proteomes" id="UP000064967">
    <property type="component" value="Chromosome"/>
</dbReference>
<feature type="domain" description="SGNH hydrolase-type esterase" evidence="1">
    <location>
        <begin position="137"/>
        <end position="323"/>
    </location>
</feature>